<dbReference type="OrthoDB" id="8546809at2"/>
<proteinExistence type="predicted"/>
<dbReference type="Proteomes" id="UP000198814">
    <property type="component" value="Unassembled WGS sequence"/>
</dbReference>
<dbReference type="EMBL" id="FODO01000026">
    <property type="protein sequence ID" value="SEO92574.1"/>
    <property type="molecule type" value="Genomic_DNA"/>
</dbReference>
<sequence length="150" mass="17275">MYLDKIYVLQTGVSLKVSTMALQELIARAINTRKFPELQSIRSTTDLYAYLSVVVCAGAEDLIKRRQRWINHKTKADLIAGQPVPFNTFCNLFWRNLDEDDPDGDEWQQLIASDEFYSQLTILLHKLRIAERNLQQYNGSTMLDFNLGSA</sequence>
<evidence type="ECO:0000313" key="2">
    <source>
        <dbReference type="Proteomes" id="UP000198814"/>
    </source>
</evidence>
<dbReference type="RefSeq" id="WP_090321626.1">
    <property type="nucleotide sequence ID" value="NZ_FNOE01000029.1"/>
</dbReference>
<organism evidence="1 2">
    <name type="scientific">Nitrosomonas oligotropha</name>
    <dbReference type="NCBI Taxonomy" id="42354"/>
    <lineage>
        <taxon>Bacteria</taxon>
        <taxon>Pseudomonadati</taxon>
        <taxon>Pseudomonadota</taxon>
        <taxon>Betaproteobacteria</taxon>
        <taxon>Nitrosomonadales</taxon>
        <taxon>Nitrosomonadaceae</taxon>
        <taxon>Nitrosomonas</taxon>
    </lineage>
</organism>
<name>A0A1H8TPM9_9PROT</name>
<dbReference type="AlphaFoldDB" id="A0A1H8TPM9"/>
<protein>
    <submittedName>
        <fullName evidence="1">Uncharacterized protein</fullName>
    </submittedName>
</protein>
<gene>
    <name evidence="1" type="ORF">SAMN05216333_12624</name>
</gene>
<reference evidence="2" key="1">
    <citation type="submission" date="2016-10" db="EMBL/GenBank/DDBJ databases">
        <authorList>
            <person name="Varghese N."/>
            <person name="Submissions S."/>
        </authorList>
    </citation>
    <scope>NUCLEOTIDE SEQUENCE [LARGE SCALE GENOMIC DNA]</scope>
    <source>
        <strain evidence="2">Nm76</strain>
    </source>
</reference>
<evidence type="ECO:0000313" key="1">
    <source>
        <dbReference type="EMBL" id="SEO92574.1"/>
    </source>
</evidence>
<accession>A0A1H8TPM9</accession>
<keyword evidence="2" id="KW-1185">Reference proteome</keyword>